<dbReference type="STRING" id="364032.SAMN05443662_0583"/>
<feature type="site" description="Deprotonates C-terminal active site Cys" evidence="5">
    <location>
        <position position="24"/>
    </location>
</feature>
<evidence type="ECO:0000256" key="6">
    <source>
        <dbReference type="PIRSR" id="PIRSR000077-4"/>
    </source>
</evidence>
<dbReference type="OrthoDB" id="9790390at2"/>
<evidence type="ECO:0000313" key="9">
    <source>
        <dbReference type="Proteomes" id="UP000198461"/>
    </source>
</evidence>
<dbReference type="PRINTS" id="PR00421">
    <property type="entry name" value="THIOREDOXIN"/>
</dbReference>
<feature type="site" description="Contributes to redox potential value" evidence="5">
    <location>
        <position position="32"/>
    </location>
</feature>
<dbReference type="InterPro" id="IPR017937">
    <property type="entry name" value="Thioredoxin_CS"/>
</dbReference>
<evidence type="ECO:0000256" key="3">
    <source>
        <dbReference type="NCBIfam" id="TIGR01068"/>
    </source>
</evidence>
<feature type="active site" description="Nucleophile" evidence="5">
    <location>
        <position position="30"/>
    </location>
</feature>
<dbReference type="PANTHER" id="PTHR46115">
    <property type="entry name" value="THIOREDOXIN-LIKE PROTEIN 1"/>
    <property type="match status" value="1"/>
</dbReference>
<dbReference type="NCBIfam" id="TIGR01068">
    <property type="entry name" value="thioredoxin"/>
    <property type="match status" value="1"/>
</dbReference>
<feature type="disulfide bond" description="Redox-active" evidence="6">
    <location>
        <begin position="30"/>
        <end position="33"/>
    </location>
</feature>
<feature type="domain" description="Thioredoxin" evidence="7">
    <location>
        <begin position="1"/>
        <end position="105"/>
    </location>
</feature>
<dbReference type="InterPro" id="IPR036249">
    <property type="entry name" value="Thioredoxin-like_sf"/>
</dbReference>
<evidence type="ECO:0000256" key="2">
    <source>
        <dbReference type="ARBA" id="ARBA00023284"/>
    </source>
</evidence>
<dbReference type="PROSITE" id="PS51352">
    <property type="entry name" value="THIOREDOXIN_2"/>
    <property type="match status" value="1"/>
</dbReference>
<dbReference type="Gene3D" id="3.40.30.10">
    <property type="entry name" value="Glutaredoxin"/>
    <property type="match status" value="1"/>
</dbReference>
<dbReference type="AlphaFoldDB" id="A0A1N6E4H2"/>
<dbReference type="SUPFAM" id="SSF52833">
    <property type="entry name" value="Thioredoxin-like"/>
    <property type="match status" value="1"/>
</dbReference>
<dbReference type="InterPro" id="IPR013766">
    <property type="entry name" value="Thioredoxin_domain"/>
</dbReference>
<protein>
    <recommendedName>
        <fullName evidence="3 4">Thioredoxin</fullName>
    </recommendedName>
</protein>
<evidence type="ECO:0000313" key="8">
    <source>
        <dbReference type="EMBL" id="SIN77873.1"/>
    </source>
</evidence>
<dbReference type="Proteomes" id="UP000198461">
    <property type="component" value="Unassembled WGS sequence"/>
</dbReference>
<feature type="active site" description="Nucleophile" evidence="5">
    <location>
        <position position="33"/>
    </location>
</feature>
<dbReference type="RefSeq" id="WP_074200873.1">
    <property type="nucleotide sequence ID" value="NZ_FSRE01000001.1"/>
</dbReference>
<dbReference type="PIRSF" id="PIRSF000077">
    <property type="entry name" value="Thioredoxin"/>
    <property type="match status" value="1"/>
</dbReference>
<dbReference type="CDD" id="cd02947">
    <property type="entry name" value="TRX_family"/>
    <property type="match status" value="1"/>
</dbReference>
<keyword evidence="1 6" id="KW-1015">Disulfide bond</keyword>
<feature type="site" description="Contributes to redox potential value" evidence="5">
    <location>
        <position position="31"/>
    </location>
</feature>
<keyword evidence="9" id="KW-1185">Reference proteome</keyword>
<dbReference type="Pfam" id="PF00085">
    <property type="entry name" value="Thioredoxin"/>
    <property type="match status" value="1"/>
</dbReference>
<evidence type="ECO:0000259" key="7">
    <source>
        <dbReference type="PROSITE" id="PS51352"/>
    </source>
</evidence>
<name>A0A1N6E4H2_9GAMM</name>
<proteinExistence type="inferred from homology"/>
<gene>
    <name evidence="8" type="ORF">SAMN05443662_0583</name>
</gene>
<reference evidence="8 9" key="1">
    <citation type="submission" date="2016-11" db="EMBL/GenBank/DDBJ databases">
        <authorList>
            <person name="Jaros S."/>
            <person name="Januszkiewicz K."/>
            <person name="Wedrychowicz H."/>
        </authorList>
    </citation>
    <scope>NUCLEOTIDE SEQUENCE [LARGE SCALE GENOMIC DNA]</scope>
    <source>
        <strain evidence="8 9">DSM 17737</strain>
    </source>
</reference>
<evidence type="ECO:0000256" key="4">
    <source>
        <dbReference type="PIRNR" id="PIRNR000077"/>
    </source>
</evidence>
<evidence type="ECO:0000256" key="5">
    <source>
        <dbReference type="PIRSR" id="PIRSR000077-1"/>
    </source>
</evidence>
<dbReference type="PROSITE" id="PS00194">
    <property type="entry name" value="THIOREDOXIN_1"/>
    <property type="match status" value="1"/>
</dbReference>
<accession>A0A1N6E4H2</accession>
<evidence type="ECO:0000256" key="1">
    <source>
        <dbReference type="ARBA" id="ARBA00023157"/>
    </source>
</evidence>
<comment type="similarity">
    <text evidence="4">Belongs to the thioredoxin family.</text>
</comment>
<keyword evidence="2 6" id="KW-0676">Redox-active center</keyword>
<dbReference type="InterPro" id="IPR005746">
    <property type="entry name" value="Thioredoxin"/>
</dbReference>
<organism evidence="8 9">
    <name type="scientific">Sulfurivirga caldicuralii</name>
    <dbReference type="NCBI Taxonomy" id="364032"/>
    <lineage>
        <taxon>Bacteria</taxon>
        <taxon>Pseudomonadati</taxon>
        <taxon>Pseudomonadota</taxon>
        <taxon>Gammaproteobacteria</taxon>
        <taxon>Thiotrichales</taxon>
        <taxon>Piscirickettsiaceae</taxon>
        <taxon>Sulfurivirga</taxon>
    </lineage>
</organism>
<dbReference type="EMBL" id="FSRE01000001">
    <property type="protein sequence ID" value="SIN77873.1"/>
    <property type="molecule type" value="Genomic_DNA"/>
</dbReference>
<sequence>MAVVNLKTEEFEKFVQENPMIVLDFWAEWCGPCKMFGPIFEKVSEKHPDVAFAKVNVEEEQQLAAMFQVRSIPTVAFMREGIVVYAQPGMMPEEMLEEGIKQLKALDMDQVRADLEKAQQEQQQQG</sequence>
<dbReference type="GO" id="GO:0015035">
    <property type="term" value="F:protein-disulfide reductase activity"/>
    <property type="evidence" value="ECO:0007669"/>
    <property type="project" value="UniProtKB-UniRule"/>
</dbReference>